<dbReference type="OrthoDB" id="2288928at2759"/>
<comment type="caution">
    <text evidence="5">The sequence shown here is derived from an EMBL/GenBank/DDBJ whole genome shotgun (WGS) entry which is preliminary data.</text>
</comment>
<feature type="region of interest" description="Disordered" evidence="4">
    <location>
        <begin position="451"/>
        <end position="675"/>
    </location>
</feature>
<feature type="non-terminal residue" evidence="5">
    <location>
        <position position="775"/>
    </location>
</feature>
<feature type="compositionally biased region" description="Acidic residues" evidence="4">
    <location>
        <begin position="479"/>
        <end position="504"/>
    </location>
</feature>
<feature type="compositionally biased region" description="Low complexity" evidence="4">
    <location>
        <begin position="574"/>
        <end position="584"/>
    </location>
</feature>
<dbReference type="Proteomes" id="UP000266841">
    <property type="component" value="Unassembled WGS sequence"/>
</dbReference>
<dbReference type="InterPro" id="IPR036322">
    <property type="entry name" value="WD40_repeat_dom_sf"/>
</dbReference>
<feature type="region of interest" description="Disordered" evidence="4">
    <location>
        <begin position="47"/>
        <end position="69"/>
    </location>
</feature>
<protein>
    <submittedName>
        <fullName evidence="5">Uncharacterized protein</fullName>
    </submittedName>
</protein>
<gene>
    <name evidence="5" type="ORF">THAOC_13753</name>
</gene>
<dbReference type="InterPro" id="IPR050505">
    <property type="entry name" value="WDR55/POC1"/>
</dbReference>
<dbReference type="eggNOG" id="KOG2444">
    <property type="taxonomic scope" value="Eukaryota"/>
</dbReference>
<evidence type="ECO:0000256" key="2">
    <source>
        <dbReference type="ARBA" id="ARBA00022574"/>
    </source>
</evidence>
<dbReference type="SUPFAM" id="SSF50978">
    <property type="entry name" value="WD40 repeat-like"/>
    <property type="match status" value="1"/>
</dbReference>
<dbReference type="PANTHER" id="PTHR44019">
    <property type="entry name" value="WD REPEAT-CONTAINING PROTEIN 55"/>
    <property type="match status" value="1"/>
</dbReference>
<dbReference type="InterPro" id="IPR015943">
    <property type="entry name" value="WD40/YVTN_repeat-like_dom_sf"/>
</dbReference>
<evidence type="ECO:0000256" key="1">
    <source>
        <dbReference type="ARBA" id="ARBA00007625"/>
    </source>
</evidence>
<dbReference type="SMART" id="SM00320">
    <property type="entry name" value="WD40"/>
    <property type="match status" value="6"/>
</dbReference>
<proteinExistence type="inferred from homology"/>
<evidence type="ECO:0000256" key="4">
    <source>
        <dbReference type="SAM" id="MobiDB-lite"/>
    </source>
</evidence>
<evidence type="ECO:0000313" key="5">
    <source>
        <dbReference type="EMBL" id="EJK65392.1"/>
    </source>
</evidence>
<feature type="compositionally biased region" description="Polar residues" evidence="4">
    <location>
        <begin position="546"/>
        <end position="560"/>
    </location>
</feature>
<dbReference type="Gene3D" id="2.130.10.10">
    <property type="entry name" value="YVTN repeat-like/Quinoprotein amine dehydrogenase"/>
    <property type="match status" value="2"/>
</dbReference>
<accession>K0T4R4</accession>
<name>K0T4R4_THAOC</name>
<dbReference type="PANTHER" id="PTHR44019:SF20">
    <property type="entry name" value="WD REPEAT-CONTAINING PROTEIN 55"/>
    <property type="match status" value="1"/>
</dbReference>
<feature type="compositionally biased region" description="Basic and acidic residues" evidence="4">
    <location>
        <begin position="649"/>
        <end position="659"/>
    </location>
</feature>
<reference evidence="5 6" key="1">
    <citation type="journal article" date="2012" name="Genome Biol.">
        <title>Genome and low-iron response of an oceanic diatom adapted to chronic iron limitation.</title>
        <authorList>
            <person name="Lommer M."/>
            <person name="Specht M."/>
            <person name="Roy A.S."/>
            <person name="Kraemer L."/>
            <person name="Andreson R."/>
            <person name="Gutowska M.A."/>
            <person name="Wolf J."/>
            <person name="Bergner S.V."/>
            <person name="Schilhabel M.B."/>
            <person name="Klostermeier U.C."/>
            <person name="Beiko R.G."/>
            <person name="Rosenstiel P."/>
            <person name="Hippler M."/>
            <person name="Laroche J."/>
        </authorList>
    </citation>
    <scope>NUCLEOTIDE SEQUENCE [LARGE SCALE GENOMIC DNA]</scope>
    <source>
        <strain evidence="5 6">CCMP1005</strain>
    </source>
</reference>
<dbReference type="Pfam" id="PF00400">
    <property type="entry name" value="WD40"/>
    <property type="match status" value="2"/>
</dbReference>
<dbReference type="EMBL" id="AGNL01015890">
    <property type="protein sequence ID" value="EJK65392.1"/>
    <property type="molecule type" value="Genomic_DNA"/>
</dbReference>
<sequence length="775" mass="83648">MATPLRPIECSAQPLSFSFHPSRDLVAAGLCDGTAELHDVIVSPLDADGGATGQEGVGKADDNQSMEDDDSEVDTILSTIYVARKSQQEGGETQMLAKLDGKQQSSGKAKQGPSCRCVLFSDSSQVDEVSSDEKSSTRGRFLYTACNHGSIRCLDTEKACRIQPNDDEGDENDSIVWSIENAHAVGINRLYQLPHSSPCGDALVSGDDAGNIRIWDTALLHNEGGKQANSKKPANPFDGLMQLPTGCIQHWKIHQDYITDFEVDADGKTLFATCADGTLSVLDLRFVRRKNTPRAVSRPEVDLRNPDAAEAQIKLPKGKTTWDVHGYVQSDNQEDELLSCSLVKSGTKLLCGSQEGILSIFTHGRWGDISDRFPGHPSSIDALLRIDDDTVLTGSSDGLVRAVQLLPNQLLGVLGGHDGFPVEALGWGAGRAYVGSLSHDENIRLWDGSFLKDDDEDMDDDVEEGKVPSGLAGASTKGEDDDWEDMDEDDDEDSDDSDSDDSDEGGGGKKAKKREKMFKTANEEFFSDLPRLDRKMQSNGGDAPSRSPSEGRSAQASSMTPVEPLEPEETSKVTPATADALAAEADGEPVIAKTRGRGRPKKGEEPARVPVQPRQRLPRNAKSKSDGGATSAAVLTTPNEEVVGSSEIHVGDRDGDRPSTADPELGRKRKREDETRVFPYTANCPGIYNGLGKSVLYIVGRALSHTAKKLMDWSREEDGGAASFKSSELASSQRVVLPFNGVDVKRADDPSEGFVLACLDCLETKEMTSSDRTDR</sequence>
<dbReference type="InterPro" id="IPR001680">
    <property type="entry name" value="WD40_rpt"/>
</dbReference>
<feature type="compositionally biased region" description="Acidic residues" evidence="4">
    <location>
        <begin position="453"/>
        <end position="463"/>
    </location>
</feature>
<evidence type="ECO:0000313" key="6">
    <source>
        <dbReference type="Proteomes" id="UP000266841"/>
    </source>
</evidence>
<keyword evidence="3" id="KW-0677">Repeat</keyword>
<comment type="similarity">
    <text evidence="1">Belongs to the WD repeat WDR55 family.</text>
</comment>
<keyword evidence="2" id="KW-0853">WD repeat</keyword>
<dbReference type="AlphaFoldDB" id="K0T4R4"/>
<organism evidence="5 6">
    <name type="scientific">Thalassiosira oceanica</name>
    <name type="common">Marine diatom</name>
    <dbReference type="NCBI Taxonomy" id="159749"/>
    <lineage>
        <taxon>Eukaryota</taxon>
        <taxon>Sar</taxon>
        <taxon>Stramenopiles</taxon>
        <taxon>Ochrophyta</taxon>
        <taxon>Bacillariophyta</taxon>
        <taxon>Coscinodiscophyceae</taxon>
        <taxon>Thalassiosirophycidae</taxon>
        <taxon>Thalassiosirales</taxon>
        <taxon>Thalassiosiraceae</taxon>
        <taxon>Thalassiosira</taxon>
    </lineage>
</organism>
<keyword evidence="6" id="KW-1185">Reference proteome</keyword>
<evidence type="ECO:0000256" key="3">
    <source>
        <dbReference type="ARBA" id="ARBA00022737"/>
    </source>
</evidence>